<evidence type="ECO:0000256" key="2">
    <source>
        <dbReference type="SAM" id="Phobius"/>
    </source>
</evidence>
<accession>A0AAD5KMM2</accession>
<feature type="region of interest" description="Disordered" evidence="1">
    <location>
        <begin position="569"/>
        <end position="588"/>
    </location>
</feature>
<feature type="transmembrane region" description="Helical" evidence="2">
    <location>
        <begin position="104"/>
        <end position="126"/>
    </location>
</feature>
<organism evidence="3 4">
    <name type="scientific">Phascolomyces articulosus</name>
    <dbReference type="NCBI Taxonomy" id="60185"/>
    <lineage>
        <taxon>Eukaryota</taxon>
        <taxon>Fungi</taxon>
        <taxon>Fungi incertae sedis</taxon>
        <taxon>Mucoromycota</taxon>
        <taxon>Mucoromycotina</taxon>
        <taxon>Mucoromycetes</taxon>
        <taxon>Mucorales</taxon>
        <taxon>Lichtheimiaceae</taxon>
        <taxon>Phascolomyces</taxon>
    </lineage>
</organism>
<gene>
    <name evidence="3" type="ORF">BDA99DRAFT_495913</name>
</gene>
<name>A0AAD5KMM2_9FUNG</name>
<evidence type="ECO:0000256" key="1">
    <source>
        <dbReference type="SAM" id="MobiDB-lite"/>
    </source>
</evidence>
<keyword evidence="2" id="KW-0812">Transmembrane</keyword>
<keyword evidence="2" id="KW-0472">Membrane</keyword>
<dbReference type="EMBL" id="JAIXMP010000003">
    <property type="protein sequence ID" value="KAI9275593.1"/>
    <property type="molecule type" value="Genomic_DNA"/>
</dbReference>
<feature type="transmembrane region" description="Helical" evidence="2">
    <location>
        <begin position="6"/>
        <end position="31"/>
    </location>
</feature>
<dbReference type="AlphaFoldDB" id="A0AAD5KMM2"/>
<reference evidence="3" key="1">
    <citation type="journal article" date="2022" name="IScience">
        <title>Evolution of zygomycete secretomes and the origins of terrestrial fungal ecologies.</title>
        <authorList>
            <person name="Chang Y."/>
            <person name="Wang Y."/>
            <person name="Mondo S."/>
            <person name="Ahrendt S."/>
            <person name="Andreopoulos W."/>
            <person name="Barry K."/>
            <person name="Beard J."/>
            <person name="Benny G.L."/>
            <person name="Blankenship S."/>
            <person name="Bonito G."/>
            <person name="Cuomo C."/>
            <person name="Desiro A."/>
            <person name="Gervers K.A."/>
            <person name="Hundley H."/>
            <person name="Kuo A."/>
            <person name="LaButti K."/>
            <person name="Lang B.F."/>
            <person name="Lipzen A."/>
            <person name="O'Donnell K."/>
            <person name="Pangilinan J."/>
            <person name="Reynolds N."/>
            <person name="Sandor L."/>
            <person name="Smith M.E."/>
            <person name="Tsang A."/>
            <person name="Grigoriev I.V."/>
            <person name="Stajich J.E."/>
            <person name="Spatafora J.W."/>
        </authorList>
    </citation>
    <scope>NUCLEOTIDE SEQUENCE</scope>
    <source>
        <strain evidence="3">RSA 2281</strain>
    </source>
</reference>
<protein>
    <submittedName>
        <fullName evidence="3">Uncharacterized protein</fullName>
    </submittedName>
</protein>
<keyword evidence="2" id="KW-1133">Transmembrane helix</keyword>
<feature type="compositionally biased region" description="Polar residues" evidence="1">
    <location>
        <begin position="569"/>
        <end position="578"/>
    </location>
</feature>
<dbReference type="Proteomes" id="UP001209540">
    <property type="component" value="Unassembled WGS sequence"/>
</dbReference>
<evidence type="ECO:0000313" key="4">
    <source>
        <dbReference type="Proteomes" id="UP001209540"/>
    </source>
</evidence>
<comment type="caution">
    <text evidence="3">The sequence shown here is derived from an EMBL/GenBank/DDBJ whole genome shotgun (WGS) entry which is preliminary data.</text>
</comment>
<proteinExistence type="predicted"/>
<feature type="region of interest" description="Disordered" evidence="1">
    <location>
        <begin position="63"/>
        <end position="97"/>
    </location>
</feature>
<evidence type="ECO:0000313" key="3">
    <source>
        <dbReference type="EMBL" id="KAI9275593.1"/>
    </source>
</evidence>
<reference evidence="3" key="2">
    <citation type="submission" date="2023-02" db="EMBL/GenBank/DDBJ databases">
        <authorList>
            <consortium name="DOE Joint Genome Institute"/>
            <person name="Mondo S.J."/>
            <person name="Chang Y."/>
            <person name="Wang Y."/>
            <person name="Ahrendt S."/>
            <person name="Andreopoulos W."/>
            <person name="Barry K."/>
            <person name="Beard J."/>
            <person name="Benny G.L."/>
            <person name="Blankenship S."/>
            <person name="Bonito G."/>
            <person name="Cuomo C."/>
            <person name="Desiro A."/>
            <person name="Gervers K.A."/>
            <person name="Hundley H."/>
            <person name="Kuo A."/>
            <person name="LaButti K."/>
            <person name="Lang B.F."/>
            <person name="Lipzen A."/>
            <person name="O'Donnell K."/>
            <person name="Pangilinan J."/>
            <person name="Reynolds N."/>
            <person name="Sandor L."/>
            <person name="Smith M.W."/>
            <person name="Tsang A."/>
            <person name="Grigoriev I.V."/>
            <person name="Stajich J.E."/>
            <person name="Spatafora J.W."/>
        </authorList>
    </citation>
    <scope>NUCLEOTIDE SEQUENCE</scope>
    <source>
        <strain evidence="3">RSA 2281</strain>
    </source>
</reference>
<sequence length="588" mass="68833">MIPLKALFFSFILSWRGLIFLSLLLLLFWLCQDYPTWRNDQINKNNTQSRSNHHDNDVAPQFQQQQYDESSADKKKPTDNENYENNMNEDDKDDRQRPKKKDELALIHYILAMPLATVYIVIRALLDCIRNVVFWTLWFLEKSAPVIDAWLFDKVTVWLPKKYQQCETWWLTRGVYAWQNTKNYVVHTAIPTTVYCIDQTCIGTVHVCRRINKTSIQFGDAWQRFAKQHDWKQLANDMADVWLAIVWQPIVWAISRGYRLGAMIYYGGRNVLWSLKDDIQWLITVAIPSLWKAVTDTELYGLVSEGASWFSIHSKWIIAKVLQQVVLPLLHNMRRGSIVLIDVIALIVGSDSFQTRLQKIRTIVLSNMIWWIEEQINFFTDNINLLLRVAKPCATYFGNELLPALTEAYKRLTKWLWDCYISYIRPALTDTYYFIQPTMIIAYKYASDIASVPFITIWEFVQTVGSVTWDAIQRYCQHSIMAAIPLIQQSSYHTWLLSKQFYTQLTLWLDEQAPYIMDAFSKACNLAITNGWALVTFDSAGMKEQIIHASELMFESLERIISEWIKEQSQPTGTTTTGYDHYNEKKIN</sequence>
<keyword evidence="4" id="KW-1185">Reference proteome</keyword>